<dbReference type="AlphaFoldDB" id="A0A8J2KB91"/>
<dbReference type="Proteomes" id="UP000708208">
    <property type="component" value="Unassembled WGS sequence"/>
</dbReference>
<accession>A0A8J2KB91</accession>
<evidence type="ECO:0000313" key="2">
    <source>
        <dbReference type="Proteomes" id="UP000708208"/>
    </source>
</evidence>
<proteinExistence type="predicted"/>
<organism evidence="1 2">
    <name type="scientific">Allacma fusca</name>
    <dbReference type="NCBI Taxonomy" id="39272"/>
    <lineage>
        <taxon>Eukaryota</taxon>
        <taxon>Metazoa</taxon>
        <taxon>Ecdysozoa</taxon>
        <taxon>Arthropoda</taxon>
        <taxon>Hexapoda</taxon>
        <taxon>Collembola</taxon>
        <taxon>Symphypleona</taxon>
        <taxon>Sminthuridae</taxon>
        <taxon>Allacma</taxon>
    </lineage>
</organism>
<gene>
    <name evidence="1" type="ORF">AFUS01_LOCUS24190</name>
</gene>
<comment type="caution">
    <text evidence="1">The sequence shown here is derived from an EMBL/GenBank/DDBJ whole genome shotgun (WGS) entry which is preliminary data.</text>
</comment>
<sequence>NTCQLFRITFTYSAVLHQGLESAPTEILSRKQN</sequence>
<keyword evidence="2" id="KW-1185">Reference proteome</keyword>
<dbReference type="EMBL" id="CAJVCH010299109">
    <property type="protein sequence ID" value="CAG7785573.1"/>
    <property type="molecule type" value="Genomic_DNA"/>
</dbReference>
<evidence type="ECO:0000313" key="1">
    <source>
        <dbReference type="EMBL" id="CAG7785573.1"/>
    </source>
</evidence>
<protein>
    <submittedName>
        <fullName evidence="1">Uncharacterized protein</fullName>
    </submittedName>
</protein>
<reference evidence="1" key="1">
    <citation type="submission" date="2021-06" db="EMBL/GenBank/DDBJ databases">
        <authorList>
            <person name="Hodson N. C."/>
            <person name="Mongue J. A."/>
            <person name="Jaron S. K."/>
        </authorList>
    </citation>
    <scope>NUCLEOTIDE SEQUENCE</scope>
</reference>
<name>A0A8J2KB91_9HEXA</name>
<feature type="non-terminal residue" evidence="1">
    <location>
        <position position="1"/>
    </location>
</feature>